<dbReference type="Proteomes" id="UP000236569">
    <property type="component" value="Unassembled WGS sequence"/>
</dbReference>
<keyword evidence="1" id="KW-0812">Transmembrane</keyword>
<comment type="caution">
    <text evidence="2">The sequence shown here is derived from an EMBL/GenBank/DDBJ whole genome shotgun (WGS) entry which is preliminary data.</text>
</comment>
<accession>A0A2I9CS93</accession>
<evidence type="ECO:0000313" key="2">
    <source>
        <dbReference type="EMBL" id="GBF04479.1"/>
    </source>
</evidence>
<keyword evidence="1" id="KW-1133">Transmembrane helix</keyword>
<evidence type="ECO:0000256" key="1">
    <source>
        <dbReference type="SAM" id="Phobius"/>
    </source>
</evidence>
<dbReference type="OrthoDB" id="71606at2"/>
<sequence>MTHVLTLRKALVVLGLLGLLGLAAELAAVGHWYGPSQLIPFAAIAAGVVAAALFLGTDRVWSRLLLRAAAALLVVTGVYGAVEHTGKNPELLREGRAGALGTSPEARPGEPGVLGLPAPRANWLNGPAPMSAPLAMSGLGLLLLLALYRREADPSAPAPALSQPQAR</sequence>
<proteinExistence type="predicted"/>
<evidence type="ECO:0000313" key="3">
    <source>
        <dbReference type="Proteomes" id="UP000236569"/>
    </source>
</evidence>
<name>A0A2I9CS93_9DEIO</name>
<dbReference type="RefSeq" id="WP_103128041.1">
    <property type="nucleotide sequence ID" value="NZ_BFAG01000002.1"/>
</dbReference>
<feature type="transmembrane region" description="Helical" evidence="1">
    <location>
        <begin position="37"/>
        <end position="57"/>
    </location>
</feature>
<organism evidence="2 3">
    <name type="scientific">Deinococcus aerius</name>
    <dbReference type="NCBI Taxonomy" id="200253"/>
    <lineage>
        <taxon>Bacteria</taxon>
        <taxon>Thermotogati</taxon>
        <taxon>Deinococcota</taxon>
        <taxon>Deinococci</taxon>
        <taxon>Deinococcales</taxon>
        <taxon>Deinococcaceae</taxon>
        <taxon>Deinococcus</taxon>
    </lineage>
</organism>
<reference evidence="3" key="1">
    <citation type="submission" date="2018-01" db="EMBL/GenBank/DDBJ databases">
        <title>Draft Genome Sequence of the Radioresistant Bacterium Deinococcus aerius TR0125, Isolated from the Higher Atmosphere above Japan.</title>
        <authorList>
            <person name="Satoh K."/>
            <person name="Arai H."/>
            <person name="Sanzen T."/>
            <person name="Kawaguchi Y."/>
            <person name="Hayashi H."/>
            <person name="Yokobori S."/>
            <person name="Yamagishi A."/>
            <person name="Oono Y."/>
            <person name="Narumi I."/>
        </authorList>
    </citation>
    <scope>NUCLEOTIDE SEQUENCE [LARGE SCALE GENOMIC DNA]</scope>
    <source>
        <strain evidence="3">TR0125</strain>
    </source>
</reference>
<dbReference type="EMBL" id="BFAG01000002">
    <property type="protein sequence ID" value="GBF04479.1"/>
    <property type="molecule type" value="Genomic_DNA"/>
</dbReference>
<keyword evidence="1" id="KW-0472">Membrane</keyword>
<feature type="transmembrane region" description="Helical" evidence="1">
    <location>
        <begin position="130"/>
        <end position="148"/>
    </location>
</feature>
<keyword evidence="3" id="KW-1185">Reference proteome</keyword>
<gene>
    <name evidence="2" type="ORF">DAERI_020076</name>
</gene>
<dbReference type="AlphaFoldDB" id="A0A2I9CS93"/>
<protein>
    <submittedName>
        <fullName evidence="2">Uncharacterized protein</fullName>
    </submittedName>
</protein>
<feature type="transmembrane region" description="Helical" evidence="1">
    <location>
        <begin position="64"/>
        <end position="82"/>
    </location>
</feature>